<comment type="similarity">
    <text evidence="1">Belongs to the phosphatidylethanolamine-binding protein family.</text>
</comment>
<dbReference type="Gene3D" id="3.90.280.10">
    <property type="entry name" value="PEBP-like"/>
    <property type="match status" value="1"/>
</dbReference>
<dbReference type="PANTHER" id="PTHR11362:SF82">
    <property type="entry name" value="PHOSPHATIDYLETHANOLAMINE-BINDING PROTEIN 4"/>
    <property type="match status" value="1"/>
</dbReference>
<feature type="compositionally biased region" description="Basic and acidic residues" evidence="2">
    <location>
        <begin position="191"/>
        <end position="207"/>
    </location>
</feature>
<dbReference type="InterPro" id="IPR036610">
    <property type="entry name" value="PEBP-like_sf"/>
</dbReference>
<dbReference type="PANTHER" id="PTHR11362">
    <property type="entry name" value="PHOSPHATIDYLETHANOLAMINE-BINDING PROTEIN"/>
    <property type="match status" value="1"/>
</dbReference>
<evidence type="ECO:0000313" key="4">
    <source>
        <dbReference type="WBParaSite" id="ACRNAN_scaffold2889.g30089.t1"/>
    </source>
</evidence>
<dbReference type="InterPro" id="IPR001858">
    <property type="entry name" value="Phosphatidylethanolamine-bd_CS"/>
</dbReference>
<evidence type="ECO:0000256" key="1">
    <source>
        <dbReference type="ARBA" id="ARBA00007091"/>
    </source>
</evidence>
<feature type="region of interest" description="Disordered" evidence="2">
    <location>
        <begin position="172"/>
        <end position="218"/>
    </location>
</feature>
<protein>
    <submittedName>
        <fullName evidence="4">Uncharacterized protein</fullName>
    </submittedName>
</protein>
<dbReference type="PROSITE" id="PS01220">
    <property type="entry name" value="PBP"/>
    <property type="match status" value="1"/>
</dbReference>
<dbReference type="Proteomes" id="UP000887540">
    <property type="component" value="Unplaced"/>
</dbReference>
<dbReference type="Pfam" id="PF01161">
    <property type="entry name" value="PBP"/>
    <property type="match status" value="1"/>
</dbReference>
<dbReference type="InterPro" id="IPR035810">
    <property type="entry name" value="PEBP_euk"/>
</dbReference>
<name>A0A914DLK5_9BILA</name>
<evidence type="ECO:0000256" key="2">
    <source>
        <dbReference type="SAM" id="MobiDB-lite"/>
    </source>
</evidence>
<proteinExistence type="inferred from homology"/>
<sequence>MSGSMLPNRDLLQSRGDTTESIREAFGAHLVVPDVIDRAPSLKLPLLYKSGAQIAPGSLQCAENVFMLPELDMSQLDPVKFYTLIMTDPDVPNRAMPVDREFLHWLIVNVHENDLERGIEIVPYSPPLPELGTGLHRYVFLVLEQSIPISFAASPSSPTPPKSMDYLNDGRVEEQVSSRSPLPQRANSKKLKQDERSQQIQKRDDSTKQSSNFVDQYSPKVYQLSPNEDIKFRLSPTPPSPYRRESIPTIERKKFSTKEFIKKHTIRSIVAGNFFQTEHDDFVRKILSPSKLEEENKGETKARGGATKKVIEMTEEIKNLKISKI</sequence>
<dbReference type="AlphaFoldDB" id="A0A914DLK5"/>
<organism evidence="3 4">
    <name type="scientific">Acrobeloides nanus</name>
    <dbReference type="NCBI Taxonomy" id="290746"/>
    <lineage>
        <taxon>Eukaryota</taxon>
        <taxon>Metazoa</taxon>
        <taxon>Ecdysozoa</taxon>
        <taxon>Nematoda</taxon>
        <taxon>Chromadorea</taxon>
        <taxon>Rhabditida</taxon>
        <taxon>Tylenchina</taxon>
        <taxon>Cephalobomorpha</taxon>
        <taxon>Cephaloboidea</taxon>
        <taxon>Cephalobidae</taxon>
        <taxon>Acrobeloides</taxon>
    </lineage>
</organism>
<keyword evidence="3" id="KW-1185">Reference proteome</keyword>
<dbReference type="InterPro" id="IPR008914">
    <property type="entry name" value="PEBP"/>
</dbReference>
<evidence type="ECO:0000313" key="3">
    <source>
        <dbReference type="Proteomes" id="UP000887540"/>
    </source>
</evidence>
<dbReference type="CDD" id="cd00866">
    <property type="entry name" value="PEBP_euk"/>
    <property type="match status" value="1"/>
</dbReference>
<dbReference type="WBParaSite" id="ACRNAN_scaffold2889.g30089.t1">
    <property type="protein sequence ID" value="ACRNAN_scaffold2889.g30089.t1"/>
    <property type="gene ID" value="ACRNAN_scaffold2889.g30089"/>
</dbReference>
<accession>A0A914DLK5</accession>
<reference evidence="4" key="1">
    <citation type="submission" date="2022-11" db="UniProtKB">
        <authorList>
            <consortium name="WormBaseParasite"/>
        </authorList>
    </citation>
    <scope>IDENTIFICATION</scope>
</reference>
<dbReference type="SUPFAM" id="SSF49777">
    <property type="entry name" value="PEBP-like"/>
    <property type="match status" value="2"/>
</dbReference>